<dbReference type="InterPro" id="IPR027310">
    <property type="entry name" value="Profilin_CS"/>
</dbReference>
<keyword evidence="9" id="KW-1185">Reference proteome</keyword>
<proteinExistence type="inferred from homology"/>
<dbReference type="InterPro" id="IPR048278">
    <property type="entry name" value="PFN"/>
</dbReference>
<comment type="similarity">
    <text evidence="2 7">Belongs to the profilin family.</text>
</comment>
<name>A0ABR4AMI0_9LECA</name>
<evidence type="ECO:0000256" key="2">
    <source>
        <dbReference type="ARBA" id="ARBA00010058"/>
    </source>
</evidence>
<keyword evidence="4 7" id="KW-0009">Actin-binding</keyword>
<dbReference type="SMART" id="SM00392">
    <property type="entry name" value="PROF"/>
    <property type="match status" value="1"/>
</dbReference>
<reference evidence="8 9" key="1">
    <citation type="submission" date="2024-09" db="EMBL/GenBank/DDBJ databases">
        <title>Rethinking Asexuality: The Enigmatic Case of Functional Sexual Genes in Lepraria (Stereocaulaceae).</title>
        <authorList>
            <person name="Doellman M."/>
            <person name="Sun Y."/>
            <person name="Barcenas-Pena A."/>
            <person name="Lumbsch H.T."/>
            <person name="Grewe F."/>
        </authorList>
    </citation>
    <scope>NUCLEOTIDE SEQUENCE [LARGE SCALE GENOMIC DNA]</scope>
    <source>
        <strain evidence="8 9">Grewe 0041</strain>
    </source>
</reference>
<evidence type="ECO:0000256" key="3">
    <source>
        <dbReference type="ARBA" id="ARBA00022490"/>
    </source>
</evidence>
<dbReference type="PANTHER" id="PTHR11604">
    <property type="entry name" value="PROFILIN"/>
    <property type="match status" value="1"/>
</dbReference>
<comment type="function">
    <text evidence="6">Binds to actin and affects the structure of the cytoskeleton. At high concentrations, profilin prevents the polymerization of actin, whereas it enhances it at low concentrations.</text>
</comment>
<gene>
    <name evidence="8" type="ORF">ABVK25_011647</name>
</gene>
<dbReference type="CDD" id="cd00148">
    <property type="entry name" value="PROF"/>
    <property type="match status" value="1"/>
</dbReference>
<evidence type="ECO:0000256" key="6">
    <source>
        <dbReference type="RuleBase" id="RU003908"/>
    </source>
</evidence>
<evidence type="ECO:0000313" key="9">
    <source>
        <dbReference type="Proteomes" id="UP001590951"/>
    </source>
</evidence>
<sequence>MSWQAYIDTSLVGSGDVDKAAIFNVEGTSVWASSPDFKVEPAEVQDVLASYKQTEPKKIFETGFKIAGDKYFTLKADDRSVYGKKGREGMIIVKTKQALLLAHYPETVQPGSASLTVEKLGDYLIGVGY</sequence>
<dbReference type="PRINTS" id="PR00392">
    <property type="entry name" value="PROFILIN"/>
</dbReference>
<dbReference type="PROSITE" id="PS00414">
    <property type="entry name" value="PROFILIN"/>
    <property type="match status" value="1"/>
</dbReference>
<protein>
    <recommendedName>
        <fullName evidence="7">Profilin</fullName>
    </recommendedName>
</protein>
<organism evidence="8 9">
    <name type="scientific">Lepraria finkii</name>
    <dbReference type="NCBI Taxonomy" id="1340010"/>
    <lineage>
        <taxon>Eukaryota</taxon>
        <taxon>Fungi</taxon>
        <taxon>Dikarya</taxon>
        <taxon>Ascomycota</taxon>
        <taxon>Pezizomycotina</taxon>
        <taxon>Lecanoromycetes</taxon>
        <taxon>OSLEUM clade</taxon>
        <taxon>Lecanoromycetidae</taxon>
        <taxon>Lecanorales</taxon>
        <taxon>Lecanorineae</taxon>
        <taxon>Stereocaulaceae</taxon>
        <taxon>Lepraria</taxon>
    </lineage>
</organism>
<accession>A0ABR4AMI0</accession>
<evidence type="ECO:0000256" key="5">
    <source>
        <dbReference type="ARBA" id="ARBA00023212"/>
    </source>
</evidence>
<keyword evidence="3" id="KW-0963">Cytoplasm</keyword>
<dbReference type="SUPFAM" id="SSF55770">
    <property type="entry name" value="Profilin (actin-binding protein)"/>
    <property type="match status" value="1"/>
</dbReference>
<evidence type="ECO:0000256" key="1">
    <source>
        <dbReference type="ARBA" id="ARBA00004245"/>
    </source>
</evidence>
<dbReference type="Pfam" id="PF00235">
    <property type="entry name" value="Profilin"/>
    <property type="match status" value="1"/>
</dbReference>
<dbReference type="Gene3D" id="3.30.450.30">
    <property type="entry name" value="Dynein light chain 2a, cytoplasmic"/>
    <property type="match status" value="1"/>
</dbReference>
<dbReference type="InterPro" id="IPR005455">
    <property type="entry name" value="PFN_euk"/>
</dbReference>
<comment type="subcellular location">
    <subcellularLocation>
        <location evidence="1">Cytoplasm</location>
        <location evidence="1">Cytoskeleton</location>
    </subcellularLocation>
</comment>
<evidence type="ECO:0000256" key="4">
    <source>
        <dbReference type="ARBA" id="ARBA00023203"/>
    </source>
</evidence>
<evidence type="ECO:0000256" key="7">
    <source>
        <dbReference type="RuleBase" id="RU003909"/>
    </source>
</evidence>
<comment type="caution">
    <text evidence="8">The sequence shown here is derived from an EMBL/GenBank/DDBJ whole genome shotgun (WGS) entry which is preliminary data.</text>
</comment>
<dbReference type="PRINTS" id="PR01640">
    <property type="entry name" value="PROFILINPLNT"/>
</dbReference>
<keyword evidence="5 6" id="KW-0206">Cytoskeleton</keyword>
<comment type="subunit">
    <text evidence="6">Occurs in many kinds of cells as a complex with monomeric actin in a 1:1 ratio.</text>
</comment>
<dbReference type="InterPro" id="IPR036140">
    <property type="entry name" value="PFN_sf"/>
</dbReference>
<dbReference type="EMBL" id="JBHFEH010000108">
    <property type="protein sequence ID" value="KAL2046675.1"/>
    <property type="molecule type" value="Genomic_DNA"/>
</dbReference>
<evidence type="ECO:0000313" key="8">
    <source>
        <dbReference type="EMBL" id="KAL2046675.1"/>
    </source>
</evidence>
<dbReference type="PANTHER" id="PTHR11604:SF0">
    <property type="entry name" value="PROFILIN"/>
    <property type="match status" value="1"/>
</dbReference>
<dbReference type="Proteomes" id="UP001590951">
    <property type="component" value="Unassembled WGS sequence"/>
</dbReference>